<reference evidence="3 4" key="1">
    <citation type="submission" date="2020-08" db="EMBL/GenBank/DDBJ databases">
        <title>Plant Genome Project.</title>
        <authorList>
            <person name="Zhang R.-G."/>
        </authorList>
    </citation>
    <scope>NUCLEOTIDE SEQUENCE [LARGE SCALE GENOMIC DNA]</scope>
    <source>
        <tissue evidence="3">Rhizome</tissue>
    </source>
</reference>
<dbReference type="Proteomes" id="UP000734854">
    <property type="component" value="Unassembled WGS sequence"/>
</dbReference>
<keyword evidence="2" id="KW-0808">Transferase</keyword>
<dbReference type="PANTHER" id="PTHR48048">
    <property type="entry name" value="GLYCOSYLTRANSFERASE"/>
    <property type="match status" value="1"/>
</dbReference>
<dbReference type="GO" id="GO:0035251">
    <property type="term" value="F:UDP-glucosyltransferase activity"/>
    <property type="evidence" value="ECO:0007669"/>
    <property type="project" value="InterPro"/>
</dbReference>
<dbReference type="SUPFAM" id="SSF53756">
    <property type="entry name" value="UDP-Glycosyltransferase/glycogen phosphorylase"/>
    <property type="match status" value="1"/>
</dbReference>
<dbReference type="AlphaFoldDB" id="A0A8J5KR22"/>
<evidence type="ECO:0000313" key="3">
    <source>
        <dbReference type="EMBL" id="KAG6496328.1"/>
    </source>
</evidence>
<dbReference type="InterPro" id="IPR050481">
    <property type="entry name" value="UDP-glycosyltransf_plant"/>
</dbReference>
<dbReference type="Gene3D" id="3.40.50.2000">
    <property type="entry name" value="Glycogen Phosphorylase B"/>
    <property type="match status" value="1"/>
</dbReference>
<name>A0A8J5KR22_ZINOF</name>
<comment type="caution">
    <text evidence="3">The sequence shown here is derived from an EMBL/GenBank/DDBJ whole genome shotgun (WGS) entry which is preliminary data.</text>
</comment>
<evidence type="ECO:0000256" key="1">
    <source>
        <dbReference type="ARBA" id="ARBA00009995"/>
    </source>
</evidence>
<keyword evidence="4" id="KW-1185">Reference proteome</keyword>
<evidence type="ECO:0000256" key="2">
    <source>
        <dbReference type="ARBA" id="ARBA00022676"/>
    </source>
</evidence>
<comment type="similarity">
    <text evidence="1">Belongs to the UDP-glycosyltransferase family.</text>
</comment>
<organism evidence="3 4">
    <name type="scientific">Zingiber officinale</name>
    <name type="common">Ginger</name>
    <name type="synonym">Amomum zingiber</name>
    <dbReference type="NCBI Taxonomy" id="94328"/>
    <lineage>
        <taxon>Eukaryota</taxon>
        <taxon>Viridiplantae</taxon>
        <taxon>Streptophyta</taxon>
        <taxon>Embryophyta</taxon>
        <taxon>Tracheophyta</taxon>
        <taxon>Spermatophyta</taxon>
        <taxon>Magnoliopsida</taxon>
        <taxon>Liliopsida</taxon>
        <taxon>Zingiberales</taxon>
        <taxon>Zingiberaceae</taxon>
        <taxon>Zingiber</taxon>
    </lineage>
</organism>
<accession>A0A8J5KR22</accession>
<evidence type="ECO:0000313" key="4">
    <source>
        <dbReference type="Proteomes" id="UP000734854"/>
    </source>
</evidence>
<dbReference type="EMBL" id="JACMSC010000012">
    <property type="protein sequence ID" value="KAG6496328.1"/>
    <property type="molecule type" value="Genomic_DNA"/>
</dbReference>
<gene>
    <name evidence="3" type="ORF">ZIOFF_044189</name>
</gene>
<dbReference type="PANTHER" id="PTHR48048:SF76">
    <property type="entry name" value="UDP-GLYCOSYLTRANSFERASE 708D1-LIKE"/>
    <property type="match status" value="1"/>
</dbReference>
<sequence>MVVKDWVEQAEILQHRAVGGFVSHCGWNSVTEAALYEYRVVATPPPNLDRSFSSSPKHAALSAAAAAENKKEEEELSAEENDVELHLRFLVRFTCTPGLPCTSRVPKTNELFTLCTLLFTIDAHGFFILPSVFVASSASEYSSTGPIRNAQDEEDVPRSMKAPTLYPAMVMPPIPLAPCLFAAVAAALVGIAQPFPDAGDSIFLRLLLFDGTLHLDFRNRLTIELKVDMVALHEKRLRKCLSKVKVHYSLQLKQILCVSSALRLVCCNALKNINVQTRTLAIGNDIAFDRIVGFQDLGSKDDFTARALENLLKRKGKHFLLASSYTWIQDSRDQYTKEHLDSVIDQYTKRMDSVTTVLF</sequence>
<proteinExistence type="inferred from homology"/>
<keyword evidence="2" id="KW-0328">Glycosyltransferase</keyword>
<protein>
    <submittedName>
        <fullName evidence="3">Uncharacterized protein</fullName>
    </submittedName>
</protein>